<evidence type="ECO:0000256" key="2">
    <source>
        <dbReference type="ARBA" id="ARBA00006939"/>
    </source>
</evidence>
<name>A0A1I5VWR7_9FIRM</name>
<dbReference type="EMBL" id="FOXR01000013">
    <property type="protein sequence ID" value="SFQ12014.1"/>
    <property type="molecule type" value="Genomic_DNA"/>
</dbReference>
<dbReference type="PANTHER" id="PTHR11040:SF211">
    <property type="entry name" value="ZINC TRANSPORTER ZIP11"/>
    <property type="match status" value="1"/>
</dbReference>
<comment type="subcellular location">
    <subcellularLocation>
        <location evidence="1">Cell membrane</location>
        <topology evidence="1">Multi-pass membrane protein</topology>
    </subcellularLocation>
</comment>
<evidence type="ECO:0000313" key="9">
    <source>
        <dbReference type="EMBL" id="SFQ12014.1"/>
    </source>
</evidence>
<dbReference type="GO" id="GO:0005886">
    <property type="term" value="C:plasma membrane"/>
    <property type="evidence" value="ECO:0007669"/>
    <property type="project" value="UniProtKB-SubCell"/>
</dbReference>
<evidence type="ECO:0000256" key="7">
    <source>
        <dbReference type="ARBA" id="ARBA00023136"/>
    </source>
</evidence>
<evidence type="ECO:0000256" key="1">
    <source>
        <dbReference type="ARBA" id="ARBA00004651"/>
    </source>
</evidence>
<keyword evidence="3" id="KW-1003">Cell membrane</keyword>
<feature type="transmembrane region" description="Helical" evidence="8">
    <location>
        <begin position="196"/>
        <end position="217"/>
    </location>
</feature>
<reference evidence="9 10" key="1">
    <citation type="submission" date="2016-10" db="EMBL/GenBank/DDBJ databases">
        <authorList>
            <person name="de Groot N.N."/>
        </authorList>
    </citation>
    <scope>NUCLEOTIDE SEQUENCE [LARGE SCALE GENOMIC DNA]</scope>
    <source>
        <strain evidence="9 10">DSM 20678</strain>
    </source>
</reference>
<keyword evidence="7 8" id="KW-0472">Membrane</keyword>
<organism evidence="9 10">
    <name type="scientific">Caldicoprobacter faecalis</name>
    <dbReference type="NCBI Taxonomy" id="937334"/>
    <lineage>
        <taxon>Bacteria</taxon>
        <taxon>Bacillati</taxon>
        <taxon>Bacillota</taxon>
        <taxon>Clostridia</taxon>
        <taxon>Caldicoprobacterales</taxon>
        <taxon>Caldicoprobacteraceae</taxon>
        <taxon>Caldicoprobacter</taxon>
    </lineage>
</organism>
<dbReference type="RefSeq" id="WP_242948290.1">
    <property type="nucleotide sequence ID" value="NZ_FOXR01000013.1"/>
</dbReference>
<feature type="transmembrane region" description="Helical" evidence="8">
    <location>
        <begin position="36"/>
        <end position="57"/>
    </location>
</feature>
<feature type="transmembrane region" description="Helical" evidence="8">
    <location>
        <begin position="229"/>
        <end position="247"/>
    </location>
</feature>
<keyword evidence="6 8" id="KW-1133">Transmembrane helix</keyword>
<keyword evidence="10" id="KW-1185">Reference proteome</keyword>
<comment type="similarity">
    <text evidence="2">Belongs to the ZIP transporter (TC 2.A.5) family.</text>
</comment>
<dbReference type="GO" id="GO:0005385">
    <property type="term" value="F:zinc ion transmembrane transporter activity"/>
    <property type="evidence" value="ECO:0007669"/>
    <property type="project" value="TreeGrafter"/>
</dbReference>
<dbReference type="Proteomes" id="UP000198577">
    <property type="component" value="Unassembled WGS sequence"/>
</dbReference>
<sequence>MDELLFSCVMGTAAGILGTGLGGIIGFVLNNPGRRFLSTLLNFSAGLMIAVVCFDLLPEAFEIGGFGVSIGGVCLGVVMIIACDEAITSWRSDFKRNAASISQYIKTGILLGIGIALHNFPEGLAIGSGFTAMESYGVGLSLVIAFHDVPEGIAMAAPMRIGGMGRWKVFLAAVIAGVPTGIGALVGYLLGEISPYFISLCLGFAGGAMLYITCLELIPRSRDLYRGRIPGLGLIMGVITGILVSSLL</sequence>
<keyword evidence="5" id="KW-0862">Zinc</keyword>
<evidence type="ECO:0000256" key="3">
    <source>
        <dbReference type="ARBA" id="ARBA00022475"/>
    </source>
</evidence>
<dbReference type="STRING" id="937334.SAMN05444406_11313"/>
<proteinExistence type="inferred from homology"/>
<feature type="transmembrane region" description="Helical" evidence="8">
    <location>
        <begin position="6"/>
        <end position="29"/>
    </location>
</feature>
<keyword evidence="4 8" id="KW-0812">Transmembrane</keyword>
<dbReference type="Pfam" id="PF02535">
    <property type="entry name" value="Zip"/>
    <property type="match status" value="1"/>
</dbReference>
<dbReference type="PANTHER" id="PTHR11040">
    <property type="entry name" value="ZINC/IRON TRANSPORTER"/>
    <property type="match status" value="1"/>
</dbReference>
<protein>
    <submittedName>
        <fullName evidence="9">Zinc transporter, ZIP family</fullName>
    </submittedName>
</protein>
<evidence type="ECO:0000256" key="4">
    <source>
        <dbReference type="ARBA" id="ARBA00022692"/>
    </source>
</evidence>
<feature type="transmembrane region" description="Helical" evidence="8">
    <location>
        <begin position="167"/>
        <end position="190"/>
    </location>
</feature>
<feature type="transmembrane region" description="Helical" evidence="8">
    <location>
        <begin position="63"/>
        <end position="83"/>
    </location>
</feature>
<evidence type="ECO:0000256" key="5">
    <source>
        <dbReference type="ARBA" id="ARBA00022833"/>
    </source>
</evidence>
<evidence type="ECO:0000256" key="8">
    <source>
        <dbReference type="SAM" id="Phobius"/>
    </source>
</evidence>
<accession>A0A1I5VWR7</accession>
<dbReference type="InterPro" id="IPR003689">
    <property type="entry name" value="ZIP"/>
</dbReference>
<evidence type="ECO:0000313" key="10">
    <source>
        <dbReference type="Proteomes" id="UP000198577"/>
    </source>
</evidence>
<evidence type="ECO:0000256" key="6">
    <source>
        <dbReference type="ARBA" id="ARBA00022989"/>
    </source>
</evidence>
<gene>
    <name evidence="9" type="ORF">SAMN05444406_11313</name>
</gene>
<dbReference type="AlphaFoldDB" id="A0A1I5VWR7"/>